<dbReference type="Pfam" id="PF21021">
    <property type="entry name" value="FAF1"/>
    <property type="match status" value="1"/>
</dbReference>
<dbReference type="InterPro" id="IPR029071">
    <property type="entry name" value="Ubiquitin-like_domsf"/>
</dbReference>
<evidence type="ECO:0000256" key="2">
    <source>
        <dbReference type="ARBA" id="ARBA00022824"/>
    </source>
</evidence>
<dbReference type="GO" id="GO:0036503">
    <property type="term" value="P:ERAD pathway"/>
    <property type="evidence" value="ECO:0007669"/>
    <property type="project" value="TreeGrafter"/>
</dbReference>
<evidence type="ECO:0000259" key="5">
    <source>
        <dbReference type="PROSITE" id="PS50033"/>
    </source>
</evidence>
<dbReference type="InterPro" id="IPR006577">
    <property type="entry name" value="UAS"/>
</dbReference>
<feature type="region of interest" description="Disordered" evidence="4">
    <location>
        <begin position="99"/>
        <end position="123"/>
    </location>
</feature>
<dbReference type="GO" id="GO:0005634">
    <property type="term" value="C:nucleus"/>
    <property type="evidence" value="ECO:0007669"/>
    <property type="project" value="TreeGrafter"/>
</dbReference>
<protein>
    <submittedName>
        <fullName evidence="6">FAS-associated factor 1</fullName>
    </submittedName>
</protein>
<dbReference type="Pfam" id="PF00789">
    <property type="entry name" value="UBX"/>
    <property type="match status" value="1"/>
</dbReference>
<dbReference type="GO" id="GO:0005783">
    <property type="term" value="C:endoplasmic reticulum"/>
    <property type="evidence" value="ECO:0007669"/>
    <property type="project" value="UniProtKB-SubCell"/>
</dbReference>
<feature type="region of interest" description="Disordered" evidence="4">
    <location>
        <begin position="302"/>
        <end position="339"/>
    </location>
</feature>
<dbReference type="InterPro" id="IPR049483">
    <property type="entry name" value="FAF1_2-like_UAS"/>
</dbReference>
<dbReference type="InterPro" id="IPR036249">
    <property type="entry name" value="Thioredoxin-like_sf"/>
</dbReference>
<evidence type="ECO:0000313" key="7">
    <source>
        <dbReference type="Proteomes" id="UP001151699"/>
    </source>
</evidence>
<dbReference type="CDD" id="cd01771">
    <property type="entry name" value="UBX_UBXN3A"/>
    <property type="match status" value="1"/>
</dbReference>
<dbReference type="SMART" id="SM00166">
    <property type="entry name" value="UBX"/>
    <property type="match status" value="1"/>
</dbReference>
<dbReference type="InterPro" id="IPR009060">
    <property type="entry name" value="UBA-like_sf"/>
</dbReference>
<dbReference type="InterPro" id="IPR033043">
    <property type="entry name" value="FAF1-like_UBX"/>
</dbReference>
<dbReference type="Pfam" id="PF14555">
    <property type="entry name" value="UBA_4"/>
    <property type="match status" value="1"/>
</dbReference>
<dbReference type="Gene3D" id="3.40.30.10">
    <property type="entry name" value="Glutaredoxin"/>
    <property type="match status" value="1"/>
</dbReference>
<comment type="caution">
    <text evidence="6">The sequence shown here is derived from an EMBL/GenBank/DDBJ whole genome shotgun (WGS) entry which is preliminary data.</text>
</comment>
<sequence length="688" mass="77894">MSESHEDILASFQSITGIDLPEAILHLEETNWDLLTAIHRVLPQENIEQEFSTFNASTANRNTVVEGLNNLDVETNVDEIMTVPSSPVSVFRNIYHSGSSTTSNHHQFTKSSDYNESGSSSGNSSCCHKSSQELSFNIHLKYEIHKLKILDTMTVADLKAKIASVTSIPICRQSLTGWIPNEATCTDATVLKTLNLDQSNEVILKDLGDELFMDEDGLDHNSRDNELFTINATRQPDGEKFSLQFLGKQTFMEVKTDFYTLTTIPVRQQVWTGWPDNISGQTTLAQSGIELTINVVLNRATENTSGAQLPPAPSRSSDIVEMDNSEENSSDDNDFQDANDDFNDYYTDTTLRRPIEDLITDETSDEITGSFQFVDNYILRYGDPHPDFYRGSLQDALNEACYKPAKDRKLLAIYLHHDRSVLSHVFCEVLLKCDGIQQTLLHNFILYGWDLTHESNKNMFLSALSACSNPTAIITVRTIPVNHLPAIVIIGKSRSTCEVLSVIHGNCGKDEMLNKLLETINMYSDQRDIEVREENERAAREQVKLEQDVAYNESLEADRRKEEVKLQKERALANEKKRLESERQEIEAVREANRLEAERCVPVEPAADGKGITKIRVRKPTGEFILRRFTVDTKLSILFKFIESQGFPMNEYKVISSFPRRDLTTVNAAETLEHYKLCPQETVILELR</sequence>
<dbReference type="SMART" id="SM00594">
    <property type="entry name" value="UAS"/>
    <property type="match status" value="1"/>
</dbReference>
<proteinExistence type="predicted"/>
<evidence type="ECO:0000313" key="6">
    <source>
        <dbReference type="EMBL" id="KAJ6642480.1"/>
    </source>
</evidence>
<dbReference type="OrthoDB" id="1920064at2759"/>
<dbReference type="PROSITE" id="PS50033">
    <property type="entry name" value="UBX"/>
    <property type="match status" value="1"/>
</dbReference>
<feature type="compositionally biased region" description="Acidic residues" evidence="4">
    <location>
        <begin position="320"/>
        <end position="339"/>
    </location>
</feature>
<evidence type="ECO:0000256" key="4">
    <source>
        <dbReference type="SAM" id="MobiDB-lite"/>
    </source>
</evidence>
<evidence type="ECO:0000256" key="1">
    <source>
        <dbReference type="ARBA" id="ARBA00004240"/>
    </source>
</evidence>
<dbReference type="PANTHER" id="PTHR23322">
    <property type="entry name" value="FAS-ASSOCIATED PROTEIN"/>
    <property type="match status" value="1"/>
</dbReference>
<dbReference type="AlphaFoldDB" id="A0A9Q0S3Y8"/>
<dbReference type="InterPro" id="IPR001012">
    <property type="entry name" value="UBX_dom"/>
</dbReference>
<evidence type="ECO:0000256" key="3">
    <source>
        <dbReference type="SAM" id="Coils"/>
    </source>
</evidence>
<keyword evidence="3" id="KW-0175">Coiled coil</keyword>
<dbReference type="Gene3D" id="1.10.8.10">
    <property type="entry name" value="DNA helicase RuvA subunit, C-terminal domain"/>
    <property type="match status" value="1"/>
</dbReference>
<keyword evidence="2" id="KW-0256">Endoplasmic reticulum</keyword>
<keyword evidence="7" id="KW-1185">Reference proteome</keyword>
<organism evidence="6 7">
    <name type="scientific">Pseudolycoriella hygida</name>
    <dbReference type="NCBI Taxonomy" id="35572"/>
    <lineage>
        <taxon>Eukaryota</taxon>
        <taxon>Metazoa</taxon>
        <taxon>Ecdysozoa</taxon>
        <taxon>Arthropoda</taxon>
        <taxon>Hexapoda</taxon>
        <taxon>Insecta</taxon>
        <taxon>Pterygota</taxon>
        <taxon>Neoptera</taxon>
        <taxon>Endopterygota</taxon>
        <taxon>Diptera</taxon>
        <taxon>Nematocera</taxon>
        <taxon>Sciaroidea</taxon>
        <taxon>Sciaridae</taxon>
        <taxon>Pseudolycoriella</taxon>
    </lineage>
</organism>
<dbReference type="GO" id="GO:0043130">
    <property type="term" value="F:ubiquitin binding"/>
    <property type="evidence" value="ECO:0007669"/>
    <property type="project" value="TreeGrafter"/>
</dbReference>
<feature type="coiled-coil region" evidence="3">
    <location>
        <begin position="552"/>
        <end position="599"/>
    </location>
</feature>
<dbReference type="SUPFAM" id="SSF46934">
    <property type="entry name" value="UBA-like"/>
    <property type="match status" value="1"/>
</dbReference>
<gene>
    <name evidence="6" type="primary">Faf1</name>
    <name evidence="6" type="ORF">Bhyg_07431</name>
</gene>
<reference evidence="6" key="1">
    <citation type="submission" date="2022-07" db="EMBL/GenBank/DDBJ databases">
        <authorList>
            <person name="Trinca V."/>
            <person name="Uliana J.V.C."/>
            <person name="Torres T.T."/>
            <person name="Ward R.J."/>
            <person name="Monesi N."/>
        </authorList>
    </citation>
    <scope>NUCLEOTIDE SEQUENCE</scope>
    <source>
        <strain evidence="6">HSMRA1968</strain>
        <tissue evidence="6">Whole embryos</tissue>
    </source>
</reference>
<dbReference type="SUPFAM" id="SSF52833">
    <property type="entry name" value="Thioredoxin-like"/>
    <property type="match status" value="1"/>
</dbReference>
<dbReference type="Gene3D" id="3.10.20.90">
    <property type="entry name" value="Phosphatidylinositol 3-kinase Catalytic Subunit, Chain A, domain 1"/>
    <property type="match status" value="3"/>
</dbReference>
<dbReference type="InterPro" id="IPR050730">
    <property type="entry name" value="UBX_domain-protein"/>
</dbReference>
<dbReference type="EMBL" id="WJQU01000002">
    <property type="protein sequence ID" value="KAJ6642480.1"/>
    <property type="molecule type" value="Genomic_DNA"/>
</dbReference>
<feature type="domain" description="UBX" evidence="5">
    <location>
        <begin position="608"/>
        <end position="685"/>
    </location>
</feature>
<dbReference type="SUPFAM" id="SSF54236">
    <property type="entry name" value="Ubiquitin-like"/>
    <property type="match status" value="3"/>
</dbReference>
<dbReference type="Proteomes" id="UP001151699">
    <property type="component" value="Chromosome B"/>
</dbReference>
<accession>A0A9Q0S3Y8</accession>
<dbReference type="PANTHER" id="PTHR23322:SF96">
    <property type="entry name" value="FAS-ASSOCIATED FACTOR 1"/>
    <property type="match status" value="1"/>
</dbReference>
<comment type="subcellular location">
    <subcellularLocation>
        <location evidence="1">Endoplasmic reticulum</location>
    </subcellularLocation>
</comment>
<feature type="compositionally biased region" description="Low complexity" evidence="4">
    <location>
        <begin position="110"/>
        <end position="123"/>
    </location>
</feature>
<name>A0A9Q0S3Y8_9DIPT</name>